<evidence type="ECO:0000256" key="6">
    <source>
        <dbReference type="ARBA" id="ARBA00023295"/>
    </source>
</evidence>
<dbReference type="InterPro" id="IPR000111">
    <property type="entry name" value="Glyco_hydro_27/36_CS"/>
</dbReference>
<dbReference type="Pfam" id="PF16499">
    <property type="entry name" value="Melibiase_2"/>
    <property type="match status" value="2"/>
</dbReference>
<dbReference type="PANTHER" id="PTHR11452:SF75">
    <property type="entry name" value="ALPHA-GALACTOSIDASE MEL1"/>
    <property type="match status" value="1"/>
</dbReference>
<dbReference type="SUPFAM" id="SSF51011">
    <property type="entry name" value="Glycosyl hydrolase domain"/>
    <property type="match status" value="1"/>
</dbReference>
<dbReference type="InterPro" id="IPR041233">
    <property type="entry name" value="Melibiase_C"/>
</dbReference>
<evidence type="ECO:0000313" key="12">
    <source>
        <dbReference type="Proteomes" id="UP000001058"/>
    </source>
</evidence>
<dbReference type="InterPro" id="IPR017853">
    <property type="entry name" value="GH"/>
</dbReference>
<keyword evidence="7" id="KW-1015">Disulfide bond</keyword>
<dbReference type="eggNOG" id="KOG2366">
    <property type="taxonomic scope" value="Eukaryota"/>
</dbReference>
<dbReference type="PRINTS" id="PR00740">
    <property type="entry name" value="GLHYDRLASE27"/>
</dbReference>
<dbReference type="RefSeq" id="XP_002955466.1">
    <property type="nucleotide sequence ID" value="XM_002955420.1"/>
</dbReference>
<dbReference type="PROSITE" id="PS00512">
    <property type="entry name" value="ALPHA_GALACTOSIDASE"/>
    <property type="match status" value="1"/>
</dbReference>
<gene>
    <name evidence="11" type="ORF">VOLCADRAFT_106804</name>
</gene>
<evidence type="ECO:0000256" key="3">
    <source>
        <dbReference type="ARBA" id="ARBA00012755"/>
    </source>
</evidence>
<evidence type="ECO:0000256" key="8">
    <source>
        <dbReference type="SAM" id="MobiDB-lite"/>
    </source>
</evidence>
<keyword evidence="12" id="KW-1185">Reference proteome</keyword>
<dbReference type="Pfam" id="PF17801">
    <property type="entry name" value="Melibiase_C"/>
    <property type="match status" value="1"/>
</dbReference>
<feature type="region of interest" description="Disordered" evidence="8">
    <location>
        <begin position="564"/>
        <end position="585"/>
    </location>
</feature>
<feature type="signal peptide" evidence="9">
    <location>
        <begin position="1"/>
        <end position="29"/>
    </location>
</feature>
<reference evidence="11 12" key="1">
    <citation type="journal article" date="2010" name="Science">
        <title>Genomic analysis of organismal complexity in the multicellular green alga Volvox carteri.</title>
        <authorList>
            <person name="Prochnik S.E."/>
            <person name="Umen J."/>
            <person name="Nedelcu A.M."/>
            <person name="Hallmann A."/>
            <person name="Miller S.M."/>
            <person name="Nishii I."/>
            <person name="Ferris P."/>
            <person name="Kuo A."/>
            <person name="Mitros T."/>
            <person name="Fritz-Laylin L.K."/>
            <person name="Hellsten U."/>
            <person name="Chapman J."/>
            <person name="Simakov O."/>
            <person name="Rensing S.A."/>
            <person name="Terry A."/>
            <person name="Pangilinan J."/>
            <person name="Kapitonov V."/>
            <person name="Jurka J."/>
            <person name="Salamov A."/>
            <person name="Shapiro H."/>
            <person name="Schmutz J."/>
            <person name="Grimwood J."/>
            <person name="Lindquist E."/>
            <person name="Lucas S."/>
            <person name="Grigoriev I.V."/>
            <person name="Schmitt R."/>
            <person name="Kirk D."/>
            <person name="Rokhsar D.S."/>
        </authorList>
    </citation>
    <scope>NUCLEOTIDE SEQUENCE [LARGE SCALE GENOMIC DNA]</scope>
    <source>
        <strain evidence="12">f. Nagariensis / Eve</strain>
    </source>
</reference>
<keyword evidence="4 9" id="KW-0732">Signal</keyword>
<keyword evidence="6 7" id="KW-0326">Glycosidase</keyword>
<accession>D8U9V2</accession>
<feature type="compositionally biased region" description="Low complexity" evidence="8">
    <location>
        <begin position="565"/>
        <end position="585"/>
    </location>
</feature>
<evidence type="ECO:0000256" key="7">
    <source>
        <dbReference type="RuleBase" id="RU361168"/>
    </source>
</evidence>
<comment type="catalytic activity">
    <reaction evidence="1 7">
        <text>Hydrolysis of terminal, non-reducing alpha-D-galactose residues in alpha-D-galactosides, including galactose oligosaccharides, galactomannans and galactolipids.</text>
        <dbReference type="EC" id="3.2.1.22"/>
    </reaction>
</comment>
<name>D8U9V2_VOLCA</name>
<dbReference type="InterPro" id="IPR011990">
    <property type="entry name" value="TPR-like_helical_dom_sf"/>
</dbReference>
<evidence type="ECO:0000256" key="5">
    <source>
        <dbReference type="ARBA" id="ARBA00022801"/>
    </source>
</evidence>
<dbReference type="AlphaFoldDB" id="D8U9V2"/>
<evidence type="ECO:0000256" key="2">
    <source>
        <dbReference type="ARBA" id="ARBA00009743"/>
    </source>
</evidence>
<feature type="region of interest" description="Disordered" evidence="8">
    <location>
        <begin position="637"/>
        <end position="672"/>
    </location>
</feature>
<dbReference type="GO" id="GO:0004557">
    <property type="term" value="F:alpha-galactosidase activity"/>
    <property type="evidence" value="ECO:0007669"/>
    <property type="project" value="UniProtKB-EC"/>
</dbReference>
<feature type="chain" id="PRO_5003124299" description="Alpha-galactosidase" evidence="9">
    <location>
        <begin position="30"/>
        <end position="800"/>
    </location>
</feature>
<dbReference type="SUPFAM" id="SSF51445">
    <property type="entry name" value="(Trans)glycosidases"/>
    <property type="match status" value="1"/>
</dbReference>
<dbReference type="STRING" id="3068.D8U9V2"/>
<proteinExistence type="inferred from homology"/>
<dbReference type="InterPro" id="IPR013780">
    <property type="entry name" value="Glyco_hydro_b"/>
</dbReference>
<dbReference type="GeneID" id="9616738"/>
<dbReference type="GO" id="GO:0005975">
    <property type="term" value="P:carbohydrate metabolic process"/>
    <property type="evidence" value="ECO:0007669"/>
    <property type="project" value="InterPro"/>
</dbReference>
<evidence type="ECO:0000256" key="4">
    <source>
        <dbReference type="ARBA" id="ARBA00022729"/>
    </source>
</evidence>
<comment type="similarity">
    <text evidence="2 7">Belongs to the glycosyl hydrolase 27 family.</text>
</comment>
<dbReference type="InterPro" id="IPR013785">
    <property type="entry name" value="Aldolase_TIM"/>
</dbReference>
<dbReference type="Gene3D" id="2.60.40.1180">
    <property type="entry name" value="Golgi alpha-mannosidase II"/>
    <property type="match status" value="2"/>
</dbReference>
<dbReference type="KEGG" id="vcn:VOLCADRAFT_106804"/>
<dbReference type="EMBL" id="GL378372">
    <property type="protein sequence ID" value="EFJ43537.1"/>
    <property type="molecule type" value="Genomic_DNA"/>
</dbReference>
<evidence type="ECO:0000259" key="10">
    <source>
        <dbReference type="Pfam" id="PF17801"/>
    </source>
</evidence>
<evidence type="ECO:0000256" key="1">
    <source>
        <dbReference type="ARBA" id="ARBA00001255"/>
    </source>
</evidence>
<dbReference type="Gene3D" id="3.20.20.70">
    <property type="entry name" value="Aldolase class I"/>
    <property type="match status" value="1"/>
</dbReference>
<dbReference type="PANTHER" id="PTHR11452">
    <property type="entry name" value="ALPHA-GALACTOSIDASE/ALPHA-N-ACETYLGALACTOSAMINIDASE"/>
    <property type="match status" value="1"/>
</dbReference>
<dbReference type="EC" id="3.2.1.22" evidence="3 7"/>
<dbReference type="OrthoDB" id="5795902at2759"/>
<evidence type="ECO:0000256" key="9">
    <source>
        <dbReference type="SAM" id="SignalP"/>
    </source>
</evidence>
<sequence>MAAQTSAASVRFSCLALVVVLCAAKFAASLDNGVGRTPAMGWNSWNYFRCNINETIIRQVADAIVSSGLKDAGYVYVNIDDCWMEKRDPQTGRIQPFASKFPSGMKALADYIHGLGLRFGVYSDTGNKTCEGYPGSWGYEKLDAATYAEWGVDYLKYDYCGMDGVQESVKASYERMRDALAATGRPILFSLCSWGSGQPWVWGKEVGNSWRTGIDVFAAWDPAQARALKLPSFLQPILGAVRQTQGLAEHAGPGGFNDPDMLVVGLDGMYPYGIVQECPEHVKDCKPGEYISRDRWGKVGGLTQTEQRTHFSYWCIMAAPLILGNDPRVMSKATLQILLAREVLSVNQDALGVQGRPVWTSPGGGALEVWAKPLADGRTALLLVNLGNTTVDITTEFSRDLPTEHAKWGRAVNTSGPTCVDKHELCPDWAKSGECLKNAAATPTSSNPDLNHICIQAPGPKATALVRDLWLEEDLGVFTSRFTAIKVEPHEARFVTLKWLEPAEAAAASASLDFGPRALAGSVRAAAQALKLSLPVSESALQAARLARLRKSLDEVQCATTGEKAAANQQQQDADSSGATAAGSTARRAALGGSASSSSSSSYTTPLWLHWTESKVSLALNLAMAVVLSLVLMQPPRRPAKTSRDLQGLNTSSCRRAPRSGRSGLGEVDGGRQALGGQWQRAETIYRQLQSRGYAPSADTTSALVAGLASSQQGQRAISLLKEVSELAGGDLTGLGPAYNLAVRALARQGHLDDAYDILLRLMRAEAVVEGSTFTCLAACCMNAERTELAEEVLEMRDYL</sequence>
<feature type="domain" description="Alpha galactosidase C-terminal" evidence="10">
    <location>
        <begin position="365"/>
        <end position="401"/>
    </location>
</feature>
<dbReference type="InterPro" id="IPR002241">
    <property type="entry name" value="Glyco_hydro_27"/>
</dbReference>
<keyword evidence="5 7" id="KW-0378">Hydrolase</keyword>
<protein>
    <recommendedName>
        <fullName evidence="3 7">Alpha-galactosidase</fullName>
        <ecNumber evidence="3 7">3.2.1.22</ecNumber>
    </recommendedName>
    <alternativeName>
        <fullName evidence="7">Melibiase</fullName>
    </alternativeName>
</protein>
<dbReference type="CDD" id="cd14792">
    <property type="entry name" value="GH27"/>
    <property type="match status" value="1"/>
</dbReference>
<dbReference type="Gene3D" id="1.25.40.10">
    <property type="entry name" value="Tetratricopeptide repeat domain"/>
    <property type="match status" value="1"/>
</dbReference>
<evidence type="ECO:0000313" key="11">
    <source>
        <dbReference type="EMBL" id="EFJ43537.1"/>
    </source>
</evidence>
<dbReference type="Proteomes" id="UP000001058">
    <property type="component" value="Unassembled WGS sequence"/>
</dbReference>
<organism evidence="12">
    <name type="scientific">Volvox carteri f. nagariensis</name>
    <dbReference type="NCBI Taxonomy" id="3068"/>
    <lineage>
        <taxon>Eukaryota</taxon>
        <taxon>Viridiplantae</taxon>
        <taxon>Chlorophyta</taxon>
        <taxon>core chlorophytes</taxon>
        <taxon>Chlorophyceae</taxon>
        <taxon>CS clade</taxon>
        <taxon>Chlamydomonadales</taxon>
        <taxon>Volvocaceae</taxon>
        <taxon>Volvox</taxon>
    </lineage>
</organism>
<dbReference type="InParanoid" id="D8U9V2"/>